<accession>A0A074Z877</accession>
<evidence type="ECO:0000313" key="1">
    <source>
        <dbReference type="EMBL" id="KER19440.1"/>
    </source>
</evidence>
<protein>
    <submittedName>
        <fullName evidence="1">Uncharacterized protein</fullName>
    </submittedName>
</protein>
<gene>
    <name evidence="1" type="ORF">T265_11790</name>
</gene>
<dbReference type="Proteomes" id="UP000054324">
    <property type="component" value="Unassembled WGS sequence"/>
</dbReference>
<sequence length="75" mass="8635">MFGDADSQRLPMVVSARHLKKSEQYKDVRETVKMNLTLTHVTNVYYSDLQLMEANTMNECYCGINDSLMVNTGRK</sequence>
<dbReference type="CTD" id="20325958"/>
<dbReference type="GeneID" id="20325958"/>
<proteinExistence type="predicted"/>
<reference evidence="1 2" key="1">
    <citation type="submission" date="2013-11" db="EMBL/GenBank/DDBJ databases">
        <title>Opisthorchis viverrini - life in the bile duct.</title>
        <authorList>
            <person name="Young N.D."/>
            <person name="Nagarajan N."/>
            <person name="Lin S.J."/>
            <person name="Korhonen P.K."/>
            <person name="Jex A.R."/>
            <person name="Hall R.S."/>
            <person name="Safavi-Hemami H."/>
            <person name="Kaewkong W."/>
            <person name="Bertrand D."/>
            <person name="Gao S."/>
            <person name="Seet Q."/>
            <person name="Wongkham S."/>
            <person name="Teh B.T."/>
            <person name="Wongkham C."/>
            <person name="Intapan P.M."/>
            <person name="Maleewong W."/>
            <person name="Yang X."/>
            <person name="Hu M."/>
            <person name="Wang Z."/>
            <person name="Hofmann A."/>
            <person name="Sternberg P.W."/>
            <person name="Tan P."/>
            <person name="Wang J."/>
            <person name="Gasser R.B."/>
        </authorList>
    </citation>
    <scope>NUCLEOTIDE SEQUENCE [LARGE SCALE GENOMIC DNA]</scope>
</reference>
<dbReference type="KEGG" id="ovi:T265_11790"/>
<dbReference type="EMBL" id="KL597208">
    <property type="protein sequence ID" value="KER19440.1"/>
    <property type="molecule type" value="Genomic_DNA"/>
</dbReference>
<keyword evidence="2" id="KW-1185">Reference proteome</keyword>
<evidence type="ECO:0000313" key="2">
    <source>
        <dbReference type="Proteomes" id="UP000054324"/>
    </source>
</evidence>
<organism evidence="1 2">
    <name type="scientific">Opisthorchis viverrini</name>
    <name type="common">Southeast Asian liver fluke</name>
    <dbReference type="NCBI Taxonomy" id="6198"/>
    <lineage>
        <taxon>Eukaryota</taxon>
        <taxon>Metazoa</taxon>
        <taxon>Spiralia</taxon>
        <taxon>Lophotrochozoa</taxon>
        <taxon>Platyhelminthes</taxon>
        <taxon>Trematoda</taxon>
        <taxon>Digenea</taxon>
        <taxon>Opisthorchiida</taxon>
        <taxon>Opisthorchiata</taxon>
        <taxon>Opisthorchiidae</taxon>
        <taxon>Opisthorchis</taxon>
    </lineage>
</organism>
<dbReference type="RefSeq" id="XP_009176818.1">
    <property type="nucleotide sequence ID" value="XM_009178554.1"/>
</dbReference>
<dbReference type="AlphaFoldDB" id="A0A074Z877"/>
<name>A0A074Z877_OPIVI</name>